<reference evidence="1" key="1">
    <citation type="submission" date="2021-05" db="EMBL/GenBank/DDBJ databases">
        <title>Energy efficiency and biological interactions define the core microbiome of deep oligotrophic groundwater.</title>
        <authorList>
            <person name="Mehrshad M."/>
            <person name="Lopez-Fernandez M."/>
            <person name="Bell E."/>
            <person name="Bernier-Latmani R."/>
            <person name="Bertilsson S."/>
            <person name="Dopson M."/>
        </authorList>
    </citation>
    <scope>NUCLEOTIDE SEQUENCE</scope>
    <source>
        <strain evidence="1">Modern_marine.mb.64</strain>
    </source>
</reference>
<comment type="caution">
    <text evidence="1">The sequence shown here is derived from an EMBL/GenBank/DDBJ whole genome shotgun (WGS) entry which is preliminary data.</text>
</comment>
<organism evidence="1 2">
    <name type="scientific">Eiseniibacteriota bacterium</name>
    <dbReference type="NCBI Taxonomy" id="2212470"/>
    <lineage>
        <taxon>Bacteria</taxon>
        <taxon>Candidatus Eiseniibacteriota</taxon>
    </lineage>
</organism>
<dbReference type="EMBL" id="JAHJDP010000100">
    <property type="protein sequence ID" value="MBU2692784.1"/>
    <property type="molecule type" value="Genomic_DNA"/>
</dbReference>
<proteinExistence type="predicted"/>
<evidence type="ECO:0000313" key="1">
    <source>
        <dbReference type="EMBL" id="MBU2692784.1"/>
    </source>
</evidence>
<protein>
    <submittedName>
        <fullName evidence="1">Uncharacterized protein</fullName>
    </submittedName>
</protein>
<accession>A0A948W7N4</accession>
<gene>
    <name evidence="1" type="ORF">KJ970_17845</name>
</gene>
<sequence>MMKSHRDQPKTTTMIFFASYEWEIKGKIVGNRGHNRRDEFYYRTIVCF</sequence>
<dbReference type="Proteomes" id="UP000777784">
    <property type="component" value="Unassembled WGS sequence"/>
</dbReference>
<name>A0A948W7N4_UNCEI</name>
<dbReference type="AlphaFoldDB" id="A0A948W7N4"/>
<evidence type="ECO:0000313" key="2">
    <source>
        <dbReference type="Proteomes" id="UP000777784"/>
    </source>
</evidence>